<accession>A0A1C7LZM1</accession>
<keyword evidence="2" id="KW-1185">Reference proteome</keyword>
<dbReference type="EMBL" id="LUGG01000014">
    <property type="protein sequence ID" value="OBZ70143.1"/>
    <property type="molecule type" value="Genomic_DNA"/>
</dbReference>
<evidence type="ECO:0000313" key="2">
    <source>
        <dbReference type="Proteomes" id="UP000092993"/>
    </source>
</evidence>
<reference evidence="1 2" key="1">
    <citation type="submission" date="2016-03" db="EMBL/GenBank/DDBJ databases">
        <title>Whole genome sequencing of Grifola frondosa 9006-11.</title>
        <authorList>
            <person name="Min B."/>
            <person name="Park H."/>
            <person name="Kim J.-G."/>
            <person name="Cho H."/>
            <person name="Oh Y.-L."/>
            <person name="Kong W.-S."/>
            <person name="Choi I.-G."/>
        </authorList>
    </citation>
    <scope>NUCLEOTIDE SEQUENCE [LARGE SCALE GENOMIC DNA]</scope>
    <source>
        <strain evidence="1 2">9006-11</strain>
    </source>
</reference>
<evidence type="ECO:0000313" key="1">
    <source>
        <dbReference type="EMBL" id="OBZ70143.1"/>
    </source>
</evidence>
<dbReference type="AlphaFoldDB" id="A0A1C7LZM1"/>
<sequence>MFSNTVRFPSAPSESSITFDTHPSAVSLPHQTTVFEICDIFYGSSPPSWDLIERFYEPSAKYENPFITATSRDVIADIHALAMQLAQVDVPRPAAVLCALFGISREHRWMDPWFKALSMWNEVTDICESESFDGHRKTIVEHTVHILILPGLHSQSSPSVPHPVASTDSMLSLSHPSSFSHQSPPSIYHNFTMNLQPPSPFHLRLPVVTRLSFNDVGGSHIIEISGISRYLCAFSASSRAFHIGNRAKRSSLIRQDLLSLIPGMTLAQWMTTRLAAQGIHAIVGVSRVLFRPRSAPGASDARDEEEALSPAVAYAKSVKRSEGPQ</sequence>
<dbReference type="Proteomes" id="UP000092993">
    <property type="component" value="Unassembled WGS sequence"/>
</dbReference>
<dbReference type="STRING" id="5627.A0A1C7LZM1"/>
<dbReference type="OMA" id="LSMWNEV"/>
<proteinExistence type="predicted"/>
<organism evidence="1 2">
    <name type="scientific">Grifola frondosa</name>
    <name type="common">Maitake</name>
    <name type="synonym">Polyporus frondosus</name>
    <dbReference type="NCBI Taxonomy" id="5627"/>
    <lineage>
        <taxon>Eukaryota</taxon>
        <taxon>Fungi</taxon>
        <taxon>Dikarya</taxon>
        <taxon>Basidiomycota</taxon>
        <taxon>Agaricomycotina</taxon>
        <taxon>Agaricomycetes</taxon>
        <taxon>Polyporales</taxon>
        <taxon>Grifolaceae</taxon>
        <taxon>Grifola</taxon>
    </lineage>
</organism>
<comment type="caution">
    <text evidence="1">The sequence shown here is derived from an EMBL/GenBank/DDBJ whole genome shotgun (WGS) entry which is preliminary data.</text>
</comment>
<gene>
    <name evidence="1" type="ORF">A0H81_09673</name>
</gene>
<name>A0A1C7LZM1_GRIFR</name>
<dbReference type="OrthoDB" id="9995831at2759"/>
<protein>
    <submittedName>
        <fullName evidence="1">Uncharacterized protein</fullName>
    </submittedName>
</protein>